<dbReference type="EMBL" id="JAAAIN010003679">
    <property type="protein sequence ID" value="KAG0284572.1"/>
    <property type="molecule type" value="Genomic_DNA"/>
</dbReference>
<keyword evidence="4" id="KW-1185">Reference proteome</keyword>
<proteinExistence type="predicted"/>
<organism evidence="3 4">
    <name type="scientific">Linnemannia gamsii</name>
    <dbReference type="NCBI Taxonomy" id="64522"/>
    <lineage>
        <taxon>Eukaryota</taxon>
        <taxon>Fungi</taxon>
        <taxon>Fungi incertae sedis</taxon>
        <taxon>Mucoromycota</taxon>
        <taxon>Mortierellomycotina</taxon>
        <taxon>Mortierellomycetes</taxon>
        <taxon>Mortierellales</taxon>
        <taxon>Mortierellaceae</taxon>
        <taxon>Linnemannia</taxon>
    </lineage>
</organism>
<dbReference type="PANTHER" id="PTHR11571:SF150">
    <property type="entry name" value="GLUTATHIONE S-TRANSFERASE"/>
    <property type="match status" value="1"/>
</dbReference>
<feature type="non-terminal residue" evidence="3">
    <location>
        <position position="193"/>
    </location>
</feature>
<dbReference type="SFLD" id="SFLDS00019">
    <property type="entry name" value="Glutathione_Transferase_(cytos"/>
    <property type="match status" value="1"/>
</dbReference>
<accession>A0A9P6QMI5</accession>
<dbReference type="GO" id="GO:0006749">
    <property type="term" value="P:glutathione metabolic process"/>
    <property type="evidence" value="ECO:0007669"/>
    <property type="project" value="TreeGrafter"/>
</dbReference>
<evidence type="ECO:0000259" key="2">
    <source>
        <dbReference type="PROSITE" id="PS50405"/>
    </source>
</evidence>
<feature type="domain" description="GST C-terminal" evidence="2">
    <location>
        <begin position="49"/>
        <end position="178"/>
    </location>
</feature>
<dbReference type="PROSITE" id="PS50404">
    <property type="entry name" value="GST_NTER"/>
    <property type="match status" value="1"/>
</dbReference>
<dbReference type="Gene3D" id="1.20.1050.10">
    <property type="match status" value="1"/>
</dbReference>
<evidence type="ECO:0000313" key="4">
    <source>
        <dbReference type="Proteomes" id="UP000823405"/>
    </source>
</evidence>
<dbReference type="InterPro" id="IPR050213">
    <property type="entry name" value="GST_superfamily"/>
</dbReference>
<sequence>DWKAEKALAPFHVLPLLIVTGENGKTVTLAETVVIEQYLGKKFSLLGTNEYEENVIKMLHNSSACIMNTFSKTVTWTVPEAKAGALAFFLSSTLPEWIAAHERHLNDNGNNGYYLGDKLSLADICTAIVIEHFATQVESKDLMALINKSAPLTRLRETVAKHPKLAQWRSGDEYKTFYDNNIAFYANPAAFKL</sequence>
<dbReference type="Pfam" id="PF14497">
    <property type="entry name" value="GST_C_3"/>
    <property type="match status" value="1"/>
</dbReference>
<dbReference type="OrthoDB" id="414243at2759"/>
<dbReference type="PANTHER" id="PTHR11571">
    <property type="entry name" value="GLUTATHIONE S-TRANSFERASE"/>
    <property type="match status" value="1"/>
</dbReference>
<dbReference type="Gene3D" id="3.40.30.10">
    <property type="entry name" value="Glutaredoxin"/>
    <property type="match status" value="1"/>
</dbReference>
<protein>
    <recommendedName>
        <fullName evidence="5">Glutathione S-transferase</fullName>
    </recommendedName>
</protein>
<dbReference type="InterPro" id="IPR010987">
    <property type="entry name" value="Glutathione-S-Trfase_C-like"/>
</dbReference>
<name>A0A9P6QMI5_9FUNG</name>
<dbReference type="InterPro" id="IPR036282">
    <property type="entry name" value="Glutathione-S-Trfase_C_sf"/>
</dbReference>
<dbReference type="InterPro" id="IPR004046">
    <property type="entry name" value="GST_C"/>
</dbReference>
<evidence type="ECO:0000313" key="3">
    <source>
        <dbReference type="EMBL" id="KAG0284572.1"/>
    </source>
</evidence>
<dbReference type="SUPFAM" id="SSF47616">
    <property type="entry name" value="GST C-terminal domain-like"/>
    <property type="match status" value="1"/>
</dbReference>
<reference evidence="3" key="1">
    <citation type="journal article" date="2020" name="Fungal Divers.">
        <title>Resolving the Mortierellaceae phylogeny through synthesis of multi-gene phylogenetics and phylogenomics.</title>
        <authorList>
            <person name="Vandepol N."/>
            <person name="Liber J."/>
            <person name="Desiro A."/>
            <person name="Na H."/>
            <person name="Kennedy M."/>
            <person name="Barry K."/>
            <person name="Grigoriev I.V."/>
            <person name="Miller A.N."/>
            <person name="O'Donnell K."/>
            <person name="Stajich J.E."/>
            <person name="Bonito G."/>
        </authorList>
    </citation>
    <scope>NUCLEOTIDE SEQUENCE</scope>
    <source>
        <strain evidence="3">NVP60</strain>
    </source>
</reference>
<gene>
    <name evidence="3" type="ORF">BGZ97_008131</name>
</gene>
<dbReference type="GO" id="GO:0004364">
    <property type="term" value="F:glutathione transferase activity"/>
    <property type="evidence" value="ECO:0007669"/>
    <property type="project" value="TreeGrafter"/>
</dbReference>
<dbReference type="InterPro" id="IPR040079">
    <property type="entry name" value="Glutathione_S-Trfase"/>
</dbReference>
<evidence type="ECO:0000259" key="1">
    <source>
        <dbReference type="PROSITE" id="PS50404"/>
    </source>
</evidence>
<feature type="domain" description="GST N-terminal" evidence="1">
    <location>
        <begin position="1"/>
        <end position="47"/>
    </location>
</feature>
<dbReference type="InterPro" id="IPR004045">
    <property type="entry name" value="Glutathione_S-Trfase_N"/>
</dbReference>
<comment type="caution">
    <text evidence="3">The sequence shown here is derived from an EMBL/GenBank/DDBJ whole genome shotgun (WGS) entry which is preliminary data.</text>
</comment>
<dbReference type="Proteomes" id="UP000823405">
    <property type="component" value="Unassembled WGS sequence"/>
</dbReference>
<dbReference type="AlphaFoldDB" id="A0A9P6QMI5"/>
<evidence type="ECO:0008006" key="5">
    <source>
        <dbReference type="Google" id="ProtNLM"/>
    </source>
</evidence>
<dbReference type="PROSITE" id="PS50405">
    <property type="entry name" value="GST_CTER"/>
    <property type="match status" value="1"/>
</dbReference>